<name>A0A379T326_SALER</name>
<organism evidence="3 4">
    <name type="scientific">Salmonella enterica subsp. arizonae</name>
    <dbReference type="NCBI Taxonomy" id="59203"/>
    <lineage>
        <taxon>Bacteria</taxon>
        <taxon>Pseudomonadati</taxon>
        <taxon>Pseudomonadota</taxon>
        <taxon>Gammaproteobacteria</taxon>
        <taxon>Enterobacterales</taxon>
        <taxon>Enterobacteriaceae</taxon>
        <taxon>Salmonella</taxon>
    </lineage>
</organism>
<dbReference type="Pfam" id="PF05170">
    <property type="entry name" value="AsmA"/>
    <property type="match status" value="1"/>
</dbReference>
<keyword evidence="1" id="KW-0812">Transmembrane</keyword>
<sequence>MKLIGRLLLYVLIACLVVIFGFYFLLQTRWGADRVSNWVSENSDYHLTFDVMDHHFSAPSHLLLENVTFGRDSQPATLVAKTVDIGLSIRQLTAPLHVDTILLQDGTLNISVQTAPFPFEADRLQLRNMALNSPSSDWRLSAQRVNGGIMPWRPEAGQVLGNKAEIQLSAGSLTLNDVPATNVLIEGSIDHNQVMLNTVGADMARGALTGVARRNADGSWVVENLRLNDIRLQSDKSLSEFLAPLTTIPSLQIGRLEVTDASLQGPDWAVTDLDLSLRNLTLRKEDWQSQEGKLSMNASEFIYGSLHFLDPILNAEFSPQGVALRQFTTRWEGGMVRTSGNWLRDGKALVLDDTAIVGLEYTLPDNWKQQWMSPLPEWLHNVTLTKFSLSRNLVIDIDPGFPWQLTALDGYGANLQLAKDRQWGIWSGIVTLNAAAGTFNRVDVRRPSVSLSANSSLINISELSAFTEKGILEATASISQLPQRQTQVSLNGRGVPVNILQQWGWPALPISGDGNIQLTATGNIQAETPLKPTVNGNIKAVNMDKQQVVQILQGGIVETNSSPLIKFSLSISMYPFGCKIKGIPSVSILQPTNTLLLYIKLDTAIN</sequence>
<evidence type="ECO:0000259" key="2">
    <source>
        <dbReference type="Pfam" id="PF05170"/>
    </source>
</evidence>
<feature type="domain" description="AsmA" evidence="2">
    <location>
        <begin position="1"/>
        <end position="539"/>
    </location>
</feature>
<accession>A0A379T326</accession>
<dbReference type="EMBL" id="UGXG01000002">
    <property type="protein sequence ID" value="SUG45062.1"/>
    <property type="molecule type" value="Genomic_DNA"/>
</dbReference>
<evidence type="ECO:0000313" key="3">
    <source>
        <dbReference type="EMBL" id="SUG45062.1"/>
    </source>
</evidence>
<keyword evidence="1" id="KW-1133">Transmembrane helix</keyword>
<reference evidence="3 4" key="1">
    <citation type="submission" date="2018-06" db="EMBL/GenBank/DDBJ databases">
        <authorList>
            <consortium name="Pathogen Informatics"/>
            <person name="Doyle S."/>
        </authorList>
    </citation>
    <scope>NUCLEOTIDE SEQUENCE [LARGE SCALE GENOMIC DNA]</scope>
    <source>
        <strain evidence="3 4">NCTC8297</strain>
    </source>
</reference>
<keyword evidence="1" id="KW-0472">Membrane</keyword>
<dbReference type="InterPro" id="IPR007844">
    <property type="entry name" value="AsmA"/>
</dbReference>
<evidence type="ECO:0000256" key="1">
    <source>
        <dbReference type="SAM" id="Phobius"/>
    </source>
</evidence>
<protein>
    <submittedName>
        <fullName evidence="3">AsmA family protein</fullName>
    </submittedName>
</protein>
<gene>
    <name evidence="3" type="ORF">NCTC8297_00222</name>
</gene>
<feature type="transmembrane region" description="Helical" evidence="1">
    <location>
        <begin position="7"/>
        <end position="26"/>
    </location>
</feature>
<evidence type="ECO:0000313" key="4">
    <source>
        <dbReference type="Proteomes" id="UP000254741"/>
    </source>
</evidence>
<proteinExistence type="predicted"/>
<dbReference type="Proteomes" id="UP000254741">
    <property type="component" value="Unassembled WGS sequence"/>
</dbReference>
<dbReference type="AlphaFoldDB" id="A0A379T326"/>